<dbReference type="OrthoDB" id="279982at2"/>
<dbReference type="InterPro" id="IPR013320">
    <property type="entry name" value="ConA-like_dom_sf"/>
</dbReference>
<evidence type="ECO:0000313" key="2">
    <source>
        <dbReference type="EMBL" id="TWW01126.1"/>
    </source>
</evidence>
<dbReference type="EMBL" id="VOHS01000005">
    <property type="protein sequence ID" value="TWW01126.1"/>
    <property type="molecule type" value="Genomic_DNA"/>
</dbReference>
<dbReference type="GO" id="GO:0005975">
    <property type="term" value="P:carbohydrate metabolic process"/>
    <property type="evidence" value="ECO:0007669"/>
    <property type="project" value="UniProtKB-ARBA"/>
</dbReference>
<comment type="caution">
    <text evidence="2">The sequence shown here is derived from an EMBL/GenBank/DDBJ whole genome shotgun (WGS) entry which is preliminary data.</text>
</comment>
<dbReference type="Pfam" id="PF01663">
    <property type="entry name" value="Phosphodiest"/>
    <property type="match status" value="1"/>
</dbReference>
<dbReference type="AlphaFoldDB" id="A0A5C6M0E0"/>
<name>A0A5C6M0E0_9BACT</name>
<reference evidence="2 3" key="1">
    <citation type="submission" date="2019-08" db="EMBL/GenBank/DDBJ databases">
        <title>Whole genome sequencing of chitin degrading bacteria Chitinophaga pinensis YS16.</title>
        <authorList>
            <person name="Singh R.P."/>
            <person name="Manchanda G."/>
            <person name="Maurya I.K."/>
            <person name="Joshi N.K."/>
            <person name="Srivastava A.K."/>
        </authorList>
    </citation>
    <scope>NUCLEOTIDE SEQUENCE [LARGE SCALE GENOMIC DNA]</scope>
    <source>
        <strain evidence="2 3">YS-16</strain>
    </source>
</reference>
<accession>A0A5C6M0E0</accession>
<dbReference type="InterPro" id="IPR017850">
    <property type="entry name" value="Alkaline_phosphatase_core_sf"/>
</dbReference>
<feature type="domain" description="DUF4983" evidence="1">
    <location>
        <begin position="486"/>
        <end position="575"/>
    </location>
</feature>
<organism evidence="2 3">
    <name type="scientific">Chitinophaga pinensis</name>
    <dbReference type="NCBI Taxonomy" id="79329"/>
    <lineage>
        <taxon>Bacteria</taxon>
        <taxon>Pseudomonadati</taxon>
        <taxon>Bacteroidota</taxon>
        <taxon>Chitinophagia</taxon>
        <taxon>Chitinophagales</taxon>
        <taxon>Chitinophagaceae</taxon>
        <taxon>Chitinophaga</taxon>
    </lineage>
</organism>
<dbReference type="InterPro" id="IPR002591">
    <property type="entry name" value="Phosphodiest/P_Trfase"/>
</dbReference>
<dbReference type="SUPFAM" id="SSF53649">
    <property type="entry name" value="Alkaline phosphatase-like"/>
    <property type="match status" value="1"/>
</dbReference>
<dbReference type="InterPro" id="IPR032309">
    <property type="entry name" value="DUF4983"/>
</dbReference>
<dbReference type="Gene3D" id="2.60.120.200">
    <property type="match status" value="1"/>
</dbReference>
<dbReference type="GO" id="GO:0004553">
    <property type="term" value="F:hydrolase activity, hydrolyzing O-glycosyl compounds"/>
    <property type="evidence" value="ECO:0007669"/>
    <property type="project" value="UniProtKB-ARBA"/>
</dbReference>
<evidence type="ECO:0000259" key="1">
    <source>
        <dbReference type="Pfam" id="PF16356"/>
    </source>
</evidence>
<dbReference type="Proteomes" id="UP000318815">
    <property type="component" value="Unassembled WGS sequence"/>
</dbReference>
<dbReference type="Pfam" id="PF13385">
    <property type="entry name" value="Laminin_G_3"/>
    <property type="match status" value="1"/>
</dbReference>
<evidence type="ECO:0000313" key="3">
    <source>
        <dbReference type="Proteomes" id="UP000318815"/>
    </source>
</evidence>
<protein>
    <submittedName>
        <fullName evidence="2">DUF4983 domain-containing protein</fullName>
    </submittedName>
</protein>
<proteinExistence type="predicted"/>
<dbReference type="Pfam" id="PF16356">
    <property type="entry name" value="DUF4983"/>
    <property type="match status" value="1"/>
</dbReference>
<gene>
    <name evidence="2" type="ORF">FEF09_06565</name>
</gene>
<dbReference type="Gene3D" id="3.40.720.10">
    <property type="entry name" value="Alkaline Phosphatase, subunit A"/>
    <property type="match status" value="1"/>
</dbReference>
<sequence>MIKLTAYMKKLRWLTIIIGVLCVACNKGYDRMLENREYEDTTGVTGRQPKILFLVVDGARGESVRSAQATHLQMLGDNAIYSWNSISDTLNLSATAWADLLTGVRKEKHGVVKSDFSDNRLSQYPVFFKYIKARMPDFRIAAYSASDSLGKMLITDADVNRTFANDDDATELAIIDELKIDTAGLIFGQFGQVASAGKAYGYDVSVPEYKAAIQRVDDYIGNIMNALKQRKNYAHENWLVIVTSGNGGPHELRPEEDDGTILSNPKINTFTIFYSPRYVPNFIDRPYTGNRYTGKSVRLYGKTAATAVYADINQGKEDLNLGKTNEMTIALKIKKNKTIYGDYSYTYPNIIGNNLSDDWWKNTGWSMSLETNAWGVHYGQNGAGFNMVTGANISDGKWHDLTAVFLNRDNKRFIRLFTDGNFNTEQEITSYGNFDNGSPLTLGWVPANVVDDNRWLNANVTEIRFWRAALPDSVIRTYVCAEELPSSHPYRDYLIGYWPCRDGFGGVFKDQSEYQHDFVIHGAYQWDDFNDLMCPSTATNLAQLVPQPVDVARQVLNWLQIAADTKWQMDGRVWVTSYASL</sequence>
<dbReference type="SUPFAM" id="SSF49899">
    <property type="entry name" value="Concanavalin A-like lectins/glucanases"/>
    <property type="match status" value="1"/>
</dbReference>
<keyword evidence="3" id="KW-1185">Reference proteome</keyword>